<protein>
    <submittedName>
        <fullName evidence="10">Odorant receptor 73</fullName>
    </submittedName>
</protein>
<evidence type="ECO:0000256" key="9">
    <source>
        <dbReference type="ARBA" id="ARBA00023224"/>
    </source>
</evidence>
<evidence type="ECO:0000256" key="4">
    <source>
        <dbReference type="ARBA" id="ARBA00022692"/>
    </source>
</evidence>
<keyword evidence="8 10" id="KW-0675">Receptor</keyword>
<keyword evidence="2" id="KW-1003">Cell membrane</keyword>
<reference evidence="10" key="1">
    <citation type="journal article" date="2019" name="Sci. Rep.">
        <title>Full-Length Transcriptome Survey and Expression Analysis of Parasitoid Wasp Chouioia cunea upon Exposure to 1-Dodecene.</title>
        <authorList>
            <person name="Pan L."/>
            <person name="Guo M."/>
            <person name="Jin X."/>
            <person name="Sun Z."/>
            <person name="Jiang H."/>
            <person name="Han J."/>
            <person name="Wang Y."/>
            <person name="Yan C."/>
            <person name="Li M."/>
        </authorList>
    </citation>
    <scope>NUCLEOTIDE SEQUENCE</scope>
</reference>
<evidence type="ECO:0000256" key="8">
    <source>
        <dbReference type="ARBA" id="ARBA00023170"/>
    </source>
</evidence>
<comment type="subcellular location">
    <subcellularLocation>
        <location evidence="1">Cell membrane</location>
        <topology evidence="1">Multi-pass membrane protein</topology>
    </subcellularLocation>
</comment>
<keyword evidence="6" id="KW-1133">Transmembrane helix</keyword>
<dbReference type="Pfam" id="PF02949">
    <property type="entry name" value="7tm_6"/>
    <property type="match status" value="1"/>
</dbReference>
<evidence type="ECO:0000256" key="5">
    <source>
        <dbReference type="ARBA" id="ARBA00022725"/>
    </source>
</evidence>
<keyword evidence="4" id="KW-0812">Transmembrane</keyword>
<proteinExistence type="evidence at transcript level"/>
<dbReference type="AlphaFoldDB" id="A0A6B9CS25"/>
<keyword evidence="3" id="KW-0716">Sensory transduction</keyword>
<evidence type="ECO:0000256" key="7">
    <source>
        <dbReference type="ARBA" id="ARBA00023136"/>
    </source>
</evidence>
<name>A0A6B9CS25_9HYME</name>
<accession>A0A6B9CS25</accession>
<dbReference type="EMBL" id="MN616907">
    <property type="protein sequence ID" value="QGW50399.1"/>
    <property type="molecule type" value="mRNA"/>
</dbReference>
<dbReference type="GO" id="GO:0005549">
    <property type="term" value="F:odorant binding"/>
    <property type="evidence" value="ECO:0007669"/>
    <property type="project" value="InterPro"/>
</dbReference>
<evidence type="ECO:0000256" key="3">
    <source>
        <dbReference type="ARBA" id="ARBA00022606"/>
    </source>
</evidence>
<keyword evidence="7" id="KW-0472">Membrane</keyword>
<evidence type="ECO:0000256" key="2">
    <source>
        <dbReference type="ARBA" id="ARBA00022475"/>
    </source>
</evidence>
<dbReference type="PANTHER" id="PTHR21137">
    <property type="entry name" value="ODORANT RECEPTOR"/>
    <property type="match status" value="1"/>
</dbReference>
<dbReference type="GO" id="GO:0004984">
    <property type="term" value="F:olfactory receptor activity"/>
    <property type="evidence" value="ECO:0007669"/>
    <property type="project" value="InterPro"/>
</dbReference>
<dbReference type="GO" id="GO:0005886">
    <property type="term" value="C:plasma membrane"/>
    <property type="evidence" value="ECO:0007669"/>
    <property type="project" value="UniProtKB-SubCell"/>
</dbReference>
<evidence type="ECO:0000256" key="6">
    <source>
        <dbReference type="ARBA" id="ARBA00022989"/>
    </source>
</evidence>
<dbReference type="PANTHER" id="PTHR21137:SF35">
    <property type="entry name" value="ODORANT RECEPTOR 19A-RELATED"/>
    <property type="match status" value="1"/>
</dbReference>
<keyword evidence="9" id="KW-0807">Transducer</keyword>
<evidence type="ECO:0000313" key="10">
    <source>
        <dbReference type="EMBL" id="QGW50399.1"/>
    </source>
</evidence>
<sequence length="175" mass="20144">MKDVLNRHKSAETMEGCSSTFYLEISKVIRLHKHALHFVDLVESTYASMQIFITGLTLATITLSEFEAAVNKTHQDIRFRFIIYGAGELIHILFHNYPGQRVQDHSLMIYQSCYDSEWYRKDVPNDCKKLINLMMIRSQKPCYLTGGGLFVLGLENYANILKASLSYFTFLSSVQ</sequence>
<keyword evidence="5" id="KW-0552">Olfaction</keyword>
<dbReference type="InterPro" id="IPR004117">
    <property type="entry name" value="7tm6_olfct_rcpt"/>
</dbReference>
<evidence type="ECO:0000256" key="1">
    <source>
        <dbReference type="ARBA" id="ARBA00004651"/>
    </source>
</evidence>
<organism evidence="10">
    <name type="scientific">Chouioia cunea</name>
    <dbReference type="NCBI Taxonomy" id="1570515"/>
    <lineage>
        <taxon>Eukaryota</taxon>
        <taxon>Metazoa</taxon>
        <taxon>Ecdysozoa</taxon>
        <taxon>Arthropoda</taxon>
        <taxon>Hexapoda</taxon>
        <taxon>Insecta</taxon>
        <taxon>Pterygota</taxon>
        <taxon>Neoptera</taxon>
        <taxon>Endopterygota</taxon>
        <taxon>Hymenoptera</taxon>
        <taxon>Apocrita</taxon>
        <taxon>Proctotrupomorpha</taxon>
        <taxon>Chalcidoidea</taxon>
        <taxon>Eulophidae</taxon>
        <taxon>Tetrastichinae</taxon>
        <taxon>Chouioia</taxon>
    </lineage>
</organism>
<dbReference type="GO" id="GO:0007165">
    <property type="term" value="P:signal transduction"/>
    <property type="evidence" value="ECO:0007669"/>
    <property type="project" value="UniProtKB-KW"/>
</dbReference>